<evidence type="ECO:0000256" key="1">
    <source>
        <dbReference type="SAM" id="Phobius"/>
    </source>
</evidence>
<name>A0A173U7X6_9FIRM</name>
<dbReference type="OrthoDB" id="1700423at2"/>
<feature type="transmembrane region" description="Helical" evidence="1">
    <location>
        <begin position="390"/>
        <end position="411"/>
    </location>
</feature>
<feature type="transmembrane region" description="Helical" evidence="1">
    <location>
        <begin position="327"/>
        <end position="345"/>
    </location>
</feature>
<sequence length="417" mass="45716">MNLYRLELKRVCKTRMTAILLAIALVLAVVMAYLPVTFIGWTELDASGNEVRYTGLKAIRKRQEQQVSGTITPDVMQEALEAYQRVYRQYDASSINDISDEVFYKELARYRPLVNNAKEAFADPKTGMAPGVMGLTAEDMQNFYSQLPKRLESVIWLEQSGKPGYEQAQAIAQKKFDAVQKPFTYSFGVSSDAMDYQTLLSLLLTLLCAVIAAPVFASDAQTGAQDIQLCTKNGGLRLAAAKLAAAFSITGAAYLLCGVVWILVTNALFGWESTQTSVQWLFSVTSLLPYTVGQMEWVMLVANFLIFFAEVAFVLMASVWAKNNLTALSVALISVVAPLIVYMVVPGSFGEWLSTLLPAGGIGLSNALLYKMISFDFLYAGGHAFFQADVLLASAPIKIVLLVGLATWGYLRKTKVA</sequence>
<keyword evidence="1" id="KW-0812">Transmembrane</keyword>
<dbReference type="EMBL" id="CYXN01000017">
    <property type="protein sequence ID" value="CUN10859.1"/>
    <property type="molecule type" value="Genomic_DNA"/>
</dbReference>
<dbReference type="RefSeq" id="WP_055186363.1">
    <property type="nucleotide sequence ID" value="NZ_CYXN01000017.1"/>
</dbReference>
<gene>
    <name evidence="2" type="ORF">ERS852582_01956</name>
</gene>
<evidence type="ECO:0000313" key="2">
    <source>
        <dbReference type="EMBL" id="CUN10859.1"/>
    </source>
</evidence>
<keyword evidence="1" id="KW-1133">Transmembrane helix</keyword>
<keyword evidence="1" id="KW-0472">Membrane</keyword>
<dbReference type="AlphaFoldDB" id="A0A173U7X6"/>
<feature type="transmembrane region" description="Helical" evidence="1">
    <location>
        <begin position="238"/>
        <end position="264"/>
    </location>
</feature>
<organism evidence="2 3">
    <name type="scientific">Faecalibacterium prausnitzii</name>
    <dbReference type="NCBI Taxonomy" id="853"/>
    <lineage>
        <taxon>Bacteria</taxon>
        <taxon>Bacillati</taxon>
        <taxon>Bacillota</taxon>
        <taxon>Clostridia</taxon>
        <taxon>Eubacteriales</taxon>
        <taxon>Oscillospiraceae</taxon>
        <taxon>Faecalibacterium</taxon>
    </lineage>
</organism>
<evidence type="ECO:0000313" key="3">
    <source>
        <dbReference type="Proteomes" id="UP000095649"/>
    </source>
</evidence>
<dbReference type="PANTHER" id="PTHR37305:SF1">
    <property type="entry name" value="MEMBRANE PROTEIN"/>
    <property type="match status" value="1"/>
</dbReference>
<proteinExistence type="predicted"/>
<feature type="transmembrane region" description="Helical" evidence="1">
    <location>
        <begin position="199"/>
        <end position="217"/>
    </location>
</feature>
<dbReference type="PANTHER" id="PTHR37305">
    <property type="entry name" value="INTEGRAL MEMBRANE PROTEIN-RELATED"/>
    <property type="match status" value="1"/>
</dbReference>
<dbReference type="Proteomes" id="UP000095649">
    <property type="component" value="Unassembled WGS sequence"/>
</dbReference>
<reference evidence="2 3" key="1">
    <citation type="submission" date="2015-09" db="EMBL/GenBank/DDBJ databases">
        <authorList>
            <consortium name="Pathogen Informatics"/>
        </authorList>
    </citation>
    <scope>NUCLEOTIDE SEQUENCE [LARGE SCALE GENOMIC DNA]</scope>
    <source>
        <strain evidence="2 3">2789STDY5834970</strain>
    </source>
</reference>
<feature type="transmembrane region" description="Helical" evidence="1">
    <location>
        <begin position="300"/>
        <end position="321"/>
    </location>
</feature>
<accession>A0A173U7X6</accession>
<protein>
    <submittedName>
        <fullName evidence="2">ABC-2 family transporter protein</fullName>
    </submittedName>
</protein>